<protein>
    <recommendedName>
        <fullName evidence="11">Glycosyl hydrolase family 43</fullName>
    </recommendedName>
</protein>
<organism evidence="9 10">
    <name type="scientific">Aggregatimonas sangjinii</name>
    <dbReference type="NCBI Taxonomy" id="2583587"/>
    <lineage>
        <taxon>Bacteria</taxon>
        <taxon>Pseudomonadati</taxon>
        <taxon>Bacteroidota</taxon>
        <taxon>Flavobacteriia</taxon>
        <taxon>Flavobacteriales</taxon>
        <taxon>Flavobacteriaceae</taxon>
        <taxon>Aggregatimonas</taxon>
    </lineage>
</organism>
<dbReference type="InterPro" id="IPR052176">
    <property type="entry name" value="Glycosyl_Hydrlase_43_Enz"/>
</dbReference>
<evidence type="ECO:0000256" key="1">
    <source>
        <dbReference type="ARBA" id="ARBA00009865"/>
    </source>
</evidence>
<evidence type="ECO:0000256" key="4">
    <source>
        <dbReference type="ARBA" id="ARBA00023277"/>
    </source>
</evidence>
<dbReference type="Proteomes" id="UP000310017">
    <property type="component" value="Chromosome"/>
</dbReference>
<dbReference type="Pfam" id="PF04616">
    <property type="entry name" value="Glyco_hydro_43"/>
    <property type="match status" value="1"/>
</dbReference>
<keyword evidence="8" id="KW-0812">Transmembrane</keyword>
<name>A0A5B7SVL9_9FLAO</name>
<keyword evidence="8" id="KW-1133">Transmembrane helix</keyword>
<dbReference type="GO" id="GO:0004553">
    <property type="term" value="F:hydrolase activity, hydrolyzing O-glycosyl compounds"/>
    <property type="evidence" value="ECO:0007669"/>
    <property type="project" value="InterPro"/>
</dbReference>
<evidence type="ECO:0000256" key="8">
    <source>
        <dbReference type="SAM" id="Phobius"/>
    </source>
</evidence>
<reference evidence="9 10" key="1">
    <citation type="submission" date="2019-05" db="EMBL/GenBank/DDBJ databases">
        <title>Genome sequencing of F202Z8.</title>
        <authorList>
            <person name="Kwon Y.M."/>
        </authorList>
    </citation>
    <scope>NUCLEOTIDE SEQUENCE [LARGE SCALE GENOMIC DNA]</scope>
    <source>
        <strain evidence="9 10">F202Z8</strain>
    </source>
</reference>
<dbReference type="GO" id="GO:0045493">
    <property type="term" value="P:xylan catabolic process"/>
    <property type="evidence" value="ECO:0007669"/>
    <property type="project" value="UniProtKB-KW"/>
</dbReference>
<keyword evidence="3 7" id="KW-0378">Hydrolase</keyword>
<accession>A0A5B7SVL9</accession>
<comment type="similarity">
    <text evidence="1 7">Belongs to the glycosyl hydrolase 43 family.</text>
</comment>
<keyword evidence="2" id="KW-0858">Xylan degradation</keyword>
<dbReference type="AlphaFoldDB" id="A0A5B7SVL9"/>
<dbReference type="Gene3D" id="2.115.10.20">
    <property type="entry name" value="Glycosyl hydrolase domain, family 43"/>
    <property type="match status" value="1"/>
</dbReference>
<dbReference type="OrthoDB" id="9763933at2"/>
<dbReference type="KEGG" id="asag:FGM00_12980"/>
<feature type="transmembrane region" description="Helical" evidence="8">
    <location>
        <begin position="6"/>
        <end position="24"/>
    </location>
</feature>
<sequence length="320" mass="36860">MKISKTSVITVLVAVVAILFFFKFKSQNKADNQVEKQDMDKVDELPQTLTNPLIDEPGMSDPHMLVVDDVCYVFTGHDIGFGVNDWVMPDWRIYKSTDLKNWDFVATISPDDNYMGKGNTSCWAGDIVERNGKYYWYFSNRKESTGVMVASKPEGPYKDALGKPLVDSFDPSIFIDDDNTPYIIYGEKGYKIARLKNSMIELDEEPKPITINRTTFFPDTDKNSLHKHNGIYYLSCSGYYATSKNLYGPYETQGLIGEGWGLETSYAHGDFFEWKDNWYHVWCHYKDREKDRIRDSYIAPVIYGPNGEMRDDLSQLEKSL</sequence>
<keyword evidence="5 7" id="KW-0326">Glycosidase</keyword>
<keyword evidence="2" id="KW-0624">Polysaccharide degradation</keyword>
<evidence type="ECO:0000313" key="9">
    <source>
        <dbReference type="EMBL" id="QCX00981.1"/>
    </source>
</evidence>
<keyword evidence="4" id="KW-0119">Carbohydrate metabolism</keyword>
<keyword evidence="10" id="KW-1185">Reference proteome</keyword>
<evidence type="ECO:0000256" key="7">
    <source>
        <dbReference type="RuleBase" id="RU361187"/>
    </source>
</evidence>
<dbReference type="InterPro" id="IPR023296">
    <property type="entry name" value="Glyco_hydro_beta-prop_sf"/>
</dbReference>
<evidence type="ECO:0000256" key="5">
    <source>
        <dbReference type="ARBA" id="ARBA00023295"/>
    </source>
</evidence>
<keyword evidence="8" id="KW-0472">Membrane</keyword>
<dbReference type="RefSeq" id="WP_138853324.1">
    <property type="nucleotide sequence ID" value="NZ_CP040710.1"/>
</dbReference>
<proteinExistence type="inferred from homology"/>
<dbReference type="EMBL" id="CP040710">
    <property type="protein sequence ID" value="QCX00981.1"/>
    <property type="molecule type" value="Genomic_DNA"/>
</dbReference>
<dbReference type="SUPFAM" id="SSF75005">
    <property type="entry name" value="Arabinanase/levansucrase/invertase"/>
    <property type="match status" value="1"/>
</dbReference>
<evidence type="ECO:0000256" key="2">
    <source>
        <dbReference type="ARBA" id="ARBA00022651"/>
    </source>
</evidence>
<feature type="site" description="Important for catalytic activity, responsible for pKa modulation of the active site Glu and correct orientation of both the proton donor and substrate" evidence="6">
    <location>
        <position position="170"/>
    </location>
</feature>
<dbReference type="PANTHER" id="PTHR43772">
    <property type="entry name" value="ENDO-1,4-BETA-XYLANASE"/>
    <property type="match status" value="1"/>
</dbReference>
<evidence type="ECO:0008006" key="11">
    <source>
        <dbReference type="Google" id="ProtNLM"/>
    </source>
</evidence>
<dbReference type="InterPro" id="IPR006710">
    <property type="entry name" value="Glyco_hydro_43"/>
</dbReference>
<evidence type="ECO:0000256" key="6">
    <source>
        <dbReference type="PIRSR" id="PIRSR606710-2"/>
    </source>
</evidence>
<evidence type="ECO:0000256" key="3">
    <source>
        <dbReference type="ARBA" id="ARBA00022801"/>
    </source>
</evidence>
<dbReference type="PANTHER" id="PTHR43772:SF2">
    <property type="entry name" value="PUTATIVE (AFU_ORTHOLOGUE AFUA_2G04480)-RELATED"/>
    <property type="match status" value="1"/>
</dbReference>
<gene>
    <name evidence="9" type="ORF">FGM00_12980</name>
</gene>
<dbReference type="CDD" id="cd08990">
    <property type="entry name" value="GH43_AXH_like"/>
    <property type="match status" value="1"/>
</dbReference>
<evidence type="ECO:0000313" key="10">
    <source>
        <dbReference type="Proteomes" id="UP000310017"/>
    </source>
</evidence>